<comment type="caution">
    <text evidence="10">The sequence shown here is derived from an EMBL/GenBank/DDBJ whole genome shotgun (WGS) entry which is preliminary data.</text>
</comment>
<evidence type="ECO:0000313" key="10">
    <source>
        <dbReference type="EMBL" id="HEC79218.1"/>
    </source>
</evidence>
<comment type="subcellular location">
    <subcellularLocation>
        <location evidence="1">Cell membrane</location>
        <topology evidence="1">Multi-pass membrane protein</topology>
    </subcellularLocation>
</comment>
<keyword evidence="8 9" id="KW-0472">Membrane</keyword>
<name>A0A9C9EN41_UNCW3</name>
<evidence type="ECO:0000313" key="11">
    <source>
        <dbReference type="Proteomes" id="UP000885826"/>
    </source>
</evidence>
<evidence type="ECO:0000256" key="3">
    <source>
        <dbReference type="ARBA" id="ARBA00022475"/>
    </source>
</evidence>
<feature type="transmembrane region" description="Helical" evidence="9">
    <location>
        <begin position="93"/>
        <end position="111"/>
    </location>
</feature>
<evidence type="ECO:0000256" key="4">
    <source>
        <dbReference type="ARBA" id="ARBA00022597"/>
    </source>
</evidence>
<feature type="transmembrane region" description="Helical" evidence="9">
    <location>
        <begin position="132"/>
        <end position="155"/>
    </location>
</feature>
<keyword evidence="7 9" id="KW-1133">Transmembrane helix</keyword>
<dbReference type="GO" id="GO:0005886">
    <property type="term" value="C:plasma membrane"/>
    <property type="evidence" value="ECO:0007669"/>
    <property type="project" value="UniProtKB-SubCell"/>
</dbReference>
<evidence type="ECO:0000256" key="5">
    <source>
        <dbReference type="ARBA" id="ARBA00022683"/>
    </source>
</evidence>
<dbReference type="InterPro" id="IPR004700">
    <property type="entry name" value="PTS_IIC_man"/>
</dbReference>
<organism evidence="10 11">
    <name type="scientific">candidate division WOR-3 bacterium</name>
    <dbReference type="NCBI Taxonomy" id="2052148"/>
    <lineage>
        <taxon>Bacteria</taxon>
        <taxon>Bacteria division WOR-3</taxon>
    </lineage>
</organism>
<evidence type="ECO:0000256" key="1">
    <source>
        <dbReference type="ARBA" id="ARBA00004651"/>
    </source>
</evidence>
<evidence type="ECO:0000256" key="8">
    <source>
        <dbReference type="ARBA" id="ARBA00023136"/>
    </source>
</evidence>
<dbReference type="GO" id="GO:0009401">
    <property type="term" value="P:phosphoenolpyruvate-dependent sugar phosphotransferase system"/>
    <property type="evidence" value="ECO:0007669"/>
    <property type="project" value="UniProtKB-KW"/>
</dbReference>
<evidence type="ECO:0008006" key="12">
    <source>
        <dbReference type="Google" id="ProtNLM"/>
    </source>
</evidence>
<keyword evidence="2" id="KW-0813">Transport</keyword>
<evidence type="ECO:0000256" key="7">
    <source>
        <dbReference type="ARBA" id="ARBA00022989"/>
    </source>
</evidence>
<feature type="transmembrane region" description="Helical" evidence="9">
    <location>
        <begin position="197"/>
        <end position="213"/>
    </location>
</feature>
<dbReference type="Proteomes" id="UP000885826">
    <property type="component" value="Unassembled WGS sequence"/>
</dbReference>
<sequence>MSVILVTIIGSAIILDKYAFGEFGVSQPLISGTIIGALFGDIQTGIFLGAVFQLIFLGGLPIGRDIPPDGQVAGIVGSGSYFLLQGSNGDGHALFAAALFALVAAVLGGAMEIITRRYNERLYHIFMHKENCLYLCHFLGIATAFLRGLCLFLPIFLISRLITIPSGFPQLQRELLIILGVSVGIANALYLFFKKSTIVYVILGGLCGLALLVF</sequence>
<dbReference type="Pfam" id="PF03609">
    <property type="entry name" value="EII-Sor"/>
    <property type="match status" value="1"/>
</dbReference>
<reference evidence="10" key="1">
    <citation type="journal article" date="2020" name="mSystems">
        <title>Genome- and Community-Level Interaction Insights into Carbon Utilization and Element Cycling Functions of Hydrothermarchaeota in Hydrothermal Sediment.</title>
        <authorList>
            <person name="Zhou Z."/>
            <person name="Liu Y."/>
            <person name="Xu W."/>
            <person name="Pan J."/>
            <person name="Luo Z.H."/>
            <person name="Li M."/>
        </authorList>
    </citation>
    <scope>NUCLEOTIDE SEQUENCE</scope>
    <source>
        <strain evidence="10">HyVt-388</strain>
    </source>
</reference>
<keyword evidence="4" id="KW-0762">Sugar transport</keyword>
<protein>
    <recommendedName>
        <fullName evidence="12">PTS sugar transporter subunit IIC</fullName>
    </recommendedName>
</protein>
<feature type="transmembrane region" description="Helical" evidence="9">
    <location>
        <begin position="175"/>
        <end position="192"/>
    </location>
</feature>
<keyword evidence="3" id="KW-1003">Cell membrane</keyword>
<evidence type="ECO:0000256" key="2">
    <source>
        <dbReference type="ARBA" id="ARBA00022448"/>
    </source>
</evidence>
<keyword evidence="5" id="KW-0598">Phosphotransferase system</keyword>
<evidence type="ECO:0000256" key="6">
    <source>
        <dbReference type="ARBA" id="ARBA00022692"/>
    </source>
</evidence>
<evidence type="ECO:0000256" key="9">
    <source>
        <dbReference type="SAM" id="Phobius"/>
    </source>
</evidence>
<gene>
    <name evidence="10" type="ORF">ENI34_08780</name>
</gene>
<keyword evidence="6 9" id="KW-0812">Transmembrane</keyword>
<dbReference type="EMBL" id="DRIG01000092">
    <property type="protein sequence ID" value="HEC79218.1"/>
    <property type="molecule type" value="Genomic_DNA"/>
</dbReference>
<feature type="transmembrane region" description="Helical" evidence="9">
    <location>
        <begin position="45"/>
        <end position="63"/>
    </location>
</feature>
<proteinExistence type="predicted"/>
<dbReference type="AlphaFoldDB" id="A0A9C9EN41"/>
<accession>A0A9C9EN41</accession>